<accession>A0A5J4TD89</accession>
<protein>
    <submittedName>
        <fullName evidence="2">Uncharacterized protein</fullName>
    </submittedName>
</protein>
<evidence type="ECO:0000313" key="3">
    <source>
        <dbReference type="Proteomes" id="UP000324800"/>
    </source>
</evidence>
<dbReference type="EMBL" id="SNRW01034638">
    <property type="protein sequence ID" value="KAA6355425.1"/>
    <property type="molecule type" value="Genomic_DNA"/>
</dbReference>
<dbReference type="AlphaFoldDB" id="A0A5J4TD89"/>
<feature type="compositionally biased region" description="Polar residues" evidence="1">
    <location>
        <begin position="24"/>
        <end position="33"/>
    </location>
</feature>
<comment type="caution">
    <text evidence="2">The sequence shown here is derived from an EMBL/GenBank/DDBJ whole genome shotgun (WGS) entry which is preliminary data.</text>
</comment>
<dbReference type="Proteomes" id="UP000324800">
    <property type="component" value="Unassembled WGS sequence"/>
</dbReference>
<feature type="region of interest" description="Disordered" evidence="1">
    <location>
        <begin position="1"/>
        <end position="33"/>
    </location>
</feature>
<name>A0A5J4TD89_9EUKA</name>
<evidence type="ECO:0000256" key="1">
    <source>
        <dbReference type="SAM" id="MobiDB-lite"/>
    </source>
</evidence>
<sequence length="33" mass="3816">EYEEDNWDENGEFDEDVDEEEEQGIQNAINGGP</sequence>
<evidence type="ECO:0000313" key="2">
    <source>
        <dbReference type="EMBL" id="KAA6355425.1"/>
    </source>
</evidence>
<organism evidence="2 3">
    <name type="scientific">Streblomastix strix</name>
    <dbReference type="NCBI Taxonomy" id="222440"/>
    <lineage>
        <taxon>Eukaryota</taxon>
        <taxon>Metamonada</taxon>
        <taxon>Preaxostyla</taxon>
        <taxon>Oxymonadida</taxon>
        <taxon>Streblomastigidae</taxon>
        <taxon>Streblomastix</taxon>
    </lineage>
</organism>
<proteinExistence type="predicted"/>
<gene>
    <name evidence="2" type="ORF">EZS28_049048</name>
</gene>
<reference evidence="2 3" key="1">
    <citation type="submission" date="2019-03" db="EMBL/GenBank/DDBJ databases">
        <title>Single cell metagenomics reveals metabolic interactions within the superorganism composed of flagellate Streblomastix strix and complex community of Bacteroidetes bacteria on its surface.</title>
        <authorList>
            <person name="Treitli S.C."/>
            <person name="Kolisko M."/>
            <person name="Husnik F."/>
            <person name="Keeling P."/>
            <person name="Hampl V."/>
        </authorList>
    </citation>
    <scope>NUCLEOTIDE SEQUENCE [LARGE SCALE GENOMIC DNA]</scope>
    <source>
        <strain evidence="2">ST1C</strain>
    </source>
</reference>
<feature type="compositionally biased region" description="Acidic residues" evidence="1">
    <location>
        <begin position="1"/>
        <end position="23"/>
    </location>
</feature>
<feature type="non-terminal residue" evidence="2">
    <location>
        <position position="1"/>
    </location>
</feature>